<protein>
    <recommendedName>
        <fullName evidence="1">Retrotransposon gag domain-containing protein</fullName>
    </recommendedName>
</protein>
<dbReference type="EMBL" id="OZ034819">
    <property type="protein sequence ID" value="CAL1394918.1"/>
    <property type="molecule type" value="Genomic_DNA"/>
</dbReference>
<dbReference type="Proteomes" id="UP001497516">
    <property type="component" value="Chromosome 6"/>
</dbReference>
<sequence>MGKPQNNDVVILEEHNMGYYWTARAADMRSPIQYPQVLANNFKVSTFVITMQCGSMVFYGKDGEYPRLHLRKFQLRYFSFTLEGQAKEWLDTRPLRSITTFANLADKFLTRYHPPSKMADLEKQITHQSIPKVSQSWFE</sequence>
<dbReference type="Pfam" id="PF03732">
    <property type="entry name" value="Retrotrans_gag"/>
    <property type="match status" value="1"/>
</dbReference>
<dbReference type="InterPro" id="IPR005162">
    <property type="entry name" value="Retrotrans_gag_dom"/>
</dbReference>
<evidence type="ECO:0000313" key="2">
    <source>
        <dbReference type="EMBL" id="CAL1394918.1"/>
    </source>
</evidence>
<organism evidence="2 3">
    <name type="scientific">Linum trigynum</name>
    <dbReference type="NCBI Taxonomy" id="586398"/>
    <lineage>
        <taxon>Eukaryota</taxon>
        <taxon>Viridiplantae</taxon>
        <taxon>Streptophyta</taxon>
        <taxon>Embryophyta</taxon>
        <taxon>Tracheophyta</taxon>
        <taxon>Spermatophyta</taxon>
        <taxon>Magnoliopsida</taxon>
        <taxon>eudicotyledons</taxon>
        <taxon>Gunneridae</taxon>
        <taxon>Pentapetalae</taxon>
        <taxon>rosids</taxon>
        <taxon>fabids</taxon>
        <taxon>Malpighiales</taxon>
        <taxon>Linaceae</taxon>
        <taxon>Linum</taxon>
    </lineage>
</organism>
<evidence type="ECO:0000259" key="1">
    <source>
        <dbReference type="Pfam" id="PF03732"/>
    </source>
</evidence>
<accession>A0AAV2FAP6</accession>
<reference evidence="2 3" key="1">
    <citation type="submission" date="2024-04" db="EMBL/GenBank/DDBJ databases">
        <authorList>
            <person name="Fracassetti M."/>
        </authorList>
    </citation>
    <scope>NUCLEOTIDE SEQUENCE [LARGE SCALE GENOMIC DNA]</scope>
</reference>
<dbReference type="AlphaFoldDB" id="A0AAV2FAP6"/>
<evidence type="ECO:0000313" key="3">
    <source>
        <dbReference type="Proteomes" id="UP001497516"/>
    </source>
</evidence>
<dbReference type="PANTHER" id="PTHR33223:SF6">
    <property type="entry name" value="CCHC-TYPE DOMAIN-CONTAINING PROTEIN"/>
    <property type="match status" value="1"/>
</dbReference>
<name>A0AAV2FAP6_9ROSI</name>
<gene>
    <name evidence="2" type="ORF">LTRI10_LOCUS35388</name>
</gene>
<dbReference type="PANTHER" id="PTHR33223">
    <property type="entry name" value="CCHC-TYPE DOMAIN-CONTAINING PROTEIN"/>
    <property type="match status" value="1"/>
</dbReference>
<keyword evidence="3" id="KW-1185">Reference proteome</keyword>
<feature type="domain" description="Retrotransposon gag" evidence="1">
    <location>
        <begin position="77"/>
        <end position="126"/>
    </location>
</feature>
<proteinExistence type="predicted"/>